<feature type="chain" id="PRO_5008079271" description="Carrier domain-containing protein" evidence="1">
    <location>
        <begin position="23"/>
        <end position="123"/>
    </location>
</feature>
<sequence>MKYLKLVLYSVLAITYSNFVWANSCDAIDDKVLDVMAKTLDVRVDEIAIDKTFYAQNFDTDVLDLITVVVDMEEAIGVELKDEDVVDPVVYFDEEEFEPKIKDKVTVREFQETVHKACVNSLR</sequence>
<keyword evidence="1" id="KW-0732">Signal</keyword>
<name>A0A177XWY2_9VIBR</name>
<dbReference type="RefSeq" id="WP_049843924.1">
    <property type="nucleotide sequence ID" value="NZ_LLEI02000045.1"/>
</dbReference>
<dbReference type="EMBL" id="LLEI02000045">
    <property type="protein sequence ID" value="OAJ93134.1"/>
    <property type="molecule type" value="Genomic_DNA"/>
</dbReference>
<proteinExistence type="predicted"/>
<reference evidence="3 4" key="1">
    <citation type="journal article" date="2016" name="Syst. Appl. Microbiol.">
        <title>Vibrio bivalvicida sp. nov., a novel larval pathogen for bivalve molluscs reared in a hatchery.</title>
        <authorList>
            <person name="Dubert J."/>
            <person name="Romalde J.L."/>
            <person name="Prado S."/>
            <person name="Barja J.L."/>
        </authorList>
    </citation>
    <scope>NUCLEOTIDE SEQUENCE [LARGE SCALE GENOMIC DNA]</scope>
    <source>
        <strain evidence="3 4">605</strain>
    </source>
</reference>
<accession>A0A177XWY2</accession>
<evidence type="ECO:0000259" key="2">
    <source>
        <dbReference type="Pfam" id="PF00550"/>
    </source>
</evidence>
<dbReference type="Gene3D" id="1.10.1200.10">
    <property type="entry name" value="ACP-like"/>
    <property type="match status" value="1"/>
</dbReference>
<evidence type="ECO:0000313" key="4">
    <source>
        <dbReference type="Proteomes" id="UP000078406"/>
    </source>
</evidence>
<gene>
    <name evidence="3" type="ORF">APB76_16400</name>
</gene>
<dbReference type="SUPFAM" id="SSF47336">
    <property type="entry name" value="ACP-like"/>
    <property type="match status" value="1"/>
</dbReference>
<protein>
    <recommendedName>
        <fullName evidence="2">Carrier domain-containing protein</fullName>
    </recommendedName>
</protein>
<feature type="domain" description="Carrier" evidence="2">
    <location>
        <begin position="30"/>
        <end position="86"/>
    </location>
</feature>
<dbReference type="Pfam" id="PF00550">
    <property type="entry name" value="PP-binding"/>
    <property type="match status" value="1"/>
</dbReference>
<organism evidence="3 4">
    <name type="scientific">Vibrio bivalvicida</name>
    <dbReference type="NCBI Taxonomy" id="1276888"/>
    <lineage>
        <taxon>Bacteria</taxon>
        <taxon>Pseudomonadati</taxon>
        <taxon>Pseudomonadota</taxon>
        <taxon>Gammaproteobacteria</taxon>
        <taxon>Vibrionales</taxon>
        <taxon>Vibrionaceae</taxon>
        <taxon>Vibrio</taxon>
        <taxon>Vibrio oreintalis group</taxon>
    </lineage>
</organism>
<dbReference type="InterPro" id="IPR036736">
    <property type="entry name" value="ACP-like_sf"/>
</dbReference>
<dbReference type="Proteomes" id="UP000078406">
    <property type="component" value="Unassembled WGS sequence"/>
</dbReference>
<comment type="caution">
    <text evidence="3">The sequence shown here is derived from an EMBL/GenBank/DDBJ whole genome shotgun (WGS) entry which is preliminary data.</text>
</comment>
<feature type="signal peptide" evidence="1">
    <location>
        <begin position="1"/>
        <end position="22"/>
    </location>
</feature>
<dbReference type="InterPro" id="IPR009081">
    <property type="entry name" value="PP-bd_ACP"/>
</dbReference>
<evidence type="ECO:0000313" key="3">
    <source>
        <dbReference type="EMBL" id="OAJ93134.1"/>
    </source>
</evidence>
<evidence type="ECO:0000256" key="1">
    <source>
        <dbReference type="SAM" id="SignalP"/>
    </source>
</evidence>
<dbReference type="AlphaFoldDB" id="A0A177XWY2"/>